<protein>
    <recommendedName>
        <fullName evidence="2">N-acetyltransferase domain-containing protein</fullName>
    </recommendedName>
</protein>
<dbReference type="GO" id="GO:0003714">
    <property type="term" value="F:transcription corepressor activity"/>
    <property type="evidence" value="ECO:0007669"/>
    <property type="project" value="InterPro"/>
</dbReference>
<dbReference type="PANTHER" id="PTHR46309:SF1">
    <property type="entry name" value="PHD FINGER PROTEIN 12"/>
    <property type="match status" value="1"/>
</dbReference>
<dbReference type="GO" id="GO:0006357">
    <property type="term" value="P:regulation of transcription by RNA polymerase II"/>
    <property type="evidence" value="ECO:0007669"/>
    <property type="project" value="TreeGrafter"/>
</dbReference>
<dbReference type="PROSITE" id="PS51186">
    <property type="entry name" value="GNAT"/>
    <property type="match status" value="1"/>
</dbReference>
<feature type="compositionally biased region" description="Acidic residues" evidence="1">
    <location>
        <begin position="382"/>
        <end position="400"/>
    </location>
</feature>
<dbReference type="EMBL" id="GDKF01003593">
    <property type="protein sequence ID" value="JAT75029.1"/>
    <property type="molecule type" value="Transcribed_RNA"/>
</dbReference>
<dbReference type="PANTHER" id="PTHR46309">
    <property type="entry name" value="PHD FINGER PROTEIN 12"/>
    <property type="match status" value="1"/>
</dbReference>
<dbReference type="InterPro" id="IPR000182">
    <property type="entry name" value="GNAT_dom"/>
</dbReference>
<dbReference type="GO" id="GO:0016747">
    <property type="term" value="F:acyltransferase activity, transferring groups other than amino-acyl groups"/>
    <property type="evidence" value="ECO:0007669"/>
    <property type="project" value="InterPro"/>
</dbReference>
<dbReference type="InterPro" id="IPR056511">
    <property type="entry name" value="IDM1_C"/>
</dbReference>
<feature type="domain" description="N-acetyltransferase" evidence="2">
    <location>
        <begin position="147"/>
        <end position="298"/>
    </location>
</feature>
<name>A0A1D2A739_AUXPR</name>
<feature type="compositionally biased region" description="Basic residues" evidence="1">
    <location>
        <begin position="332"/>
        <end position="349"/>
    </location>
</feature>
<evidence type="ECO:0000259" key="2">
    <source>
        <dbReference type="PROSITE" id="PS51186"/>
    </source>
</evidence>
<gene>
    <name evidence="3" type="ORF">g.37937</name>
</gene>
<reference evidence="3" key="1">
    <citation type="submission" date="2015-08" db="EMBL/GenBank/DDBJ databases">
        <authorList>
            <person name="Babu N.S."/>
            <person name="Beckwith C.J."/>
            <person name="Beseler K.G."/>
            <person name="Brison A."/>
            <person name="Carone J.V."/>
            <person name="Caskin T.P."/>
            <person name="Diamond M."/>
            <person name="Durham M.E."/>
            <person name="Foxe J.M."/>
            <person name="Go M."/>
            <person name="Henderson B.A."/>
            <person name="Jones I.B."/>
            <person name="McGettigan J.A."/>
            <person name="Micheletti S.J."/>
            <person name="Nasrallah M.E."/>
            <person name="Ortiz D."/>
            <person name="Piller C.R."/>
            <person name="Privatt S.R."/>
            <person name="Schneider S.L."/>
            <person name="Sharp S."/>
            <person name="Smith T.C."/>
            <person name="Stanton J.D."/>
            <person name="Ullery H.E."/>
            <person name="Wilson R.J."/>
            <person name="Serrano M.G."/>
            <person name="Buck G."/>
            <person name="Lee V."/>
            <person name="Wang Y."/>
            <person name="Carvalho R."/>
            <person name="Voegtly L."/>
            <person name="Shi R."/>
            <person name="Duckworth R."/>
            <person name="Johnson A."/>
            <person name="Loviza R."/>
            <person name="Walstead R."/>
            <person name="Shah Z."/>
            <person name="Kiflezghi M."/>
            <person name="Wade K."/>
            <person name="Ball S.L."/>
            <person name="Bradley K.W."/>
            <person name="Asai D.J."/>
            <person name="Bowman C.A."/>
            <person name="Russell D.A."/>
            <person name="Pope W.H."/>
            <person name="Jacobs-Sera D."/>
            <person name="Hendrix R.W."/>
            <person name="Hatfull G.F."/>
        </authorList>
    </citation>
    <scope>NUCLEOTIDE SEQUENCE</scope>
</reference>
<dbReference type="SUPFAM" id="SSF55729">
    <property type="entry name" value="Acyl-CoA N-acyltransferases (Nat)"/>
    <property type="match status" value="1"/>
</dbReference>
<dbReference type="AlphaFoldDB" id="A0A1D2A739"/>
<feature type="region of interest" description="Disordered" evidence="1">
    <location>
        <begin position="1"/>
        <end position="20"/>
    </location>
</feature>
<feature type="compositionally biased region" description="Pro residues" evidence="1">
    <location>
        <begin position="451"/>
        <end position="460"/>
    </location>
</feature>
<sequence>MPRLRSSPAPAQDHKGDTKNMCEANIPNPGFWDTREGCRACGETTFTFEPGPRTMLECDCCQGVFCHVACFEQEKGETLDLDLLRSPSFQWHCSNECSRIAAGLVARTGRRVPVGSGGMLSVELARYAPSIRGSTAIADMAIQIFQSAFKPVPLDDGRDLLTLVCHSYQTPAAPPNGKQSQTEEYDFSNFRLFVLRKGANVACVATVRVCGDKFAEVPFVATREGYRRAGLCKVLIKELRGMLAGLGVRFLVLPAVESVCDMWCTNFGFVPLRPLDAEVLEERVIMPDGATLLCKPCDERAKGAPYAPRQAATTGTPGGKRRAAAGLPRAAGPKKRRGARFTKRIRRGRPASAPTYREMSDSDEGADESEEEGFDPERDASCAEESESEGEGALEAEAPDDTAVAAVGAVRRALQQGSAGAHVPPPVGLGAPPRVAPATKPSAHPGMGLPPRAPRAPAPPGSEGHREGALTTSRPGSKPPADCTCSTCGTSDAKRWVRVSADQTSVPAGETVPEGGGDREAQAPRDGGWECPVCARYRRDHKGQPH</sequence>
<feature type="region of interest" description="Disordered" evidence="1">
    <location>
        <begin position="304"/>
        <end position="531"/>
    </location>
</feature>
<feature type="compositionally biased region" description="Low complexity" evidence="1">
    <location>
        <begin position="403"/>
        <end position="413"/>
    </location>
</feature>
<dbReference type="InterPro" id="IPR042163">
    <property type="entry name" value="PHF12"/>
</dbReference>
<feature type="non-terminal residue" evidence="3">
    <location>
        <position position="546"/>
    </location>
</feature>
<dbReference type="GO" id="GO:0005634">
    <property type="term" value="C:nucleus"/>
    <property type="evidence" value="ECO:0007669"/>
    <property type="project" value="TreeGrafter"/>
</dbReference>
<proteinExistence type="predicted"/>
<accession>A0A1D2A739</accession>
<dbReference type="InterPro" id="IPR016181">
    <property type="entry name" value="Acyl_CoA_acyltransferase"/>
</dbReference>
<evidence type="ECO:0000256" key="1">
    <source>
        <dbReference type="SAM" id="MobiDB-lite"/>
    </source>
</evidence>
<feature type="compositionally biased region" description="Acidic residues" evidence="1">
    <location>
        <begin position="361"/>
        <end position="374"/>
    </location>
</feature>
<dbReference type="Pfam" id="PF23209">
    <property type="entry name" value="IDM1_C"/>
    <property type="match status" value="1"/>
</dbReference>
<evidence type="ECO:0000313" key="3">
    <source>
        <dbReference type="EMBL" id="JAT75029.1"/>
    </source>
</evidence>
<organism evidence="3">
    <name type="scientific">Auxenochlorella protothecoides</name>
    <name type="common">Green microalga</name>
    <name type="synonym">Chlorella protothecoides</name>
    <dbReference type="NCBI Taxonomy" id="3075"/>
    <lineage>
        <taxon>Eukaryota</taxon>
        <taxon>Viridiplantae</taxon>
        <taxon>Chlorophyta</taxon>
        <taxon>core chlorophytes</taxon>
        <taxon>Trebouxiophyceae</taxon>
        <taxon>Chlorellales</taxon>
        <taxon>Chlorellaceae</taxon>
        <taxon>Auxenochlorella</taxon>
    </lineage>
</organism>